<evidence type="ECO:0000313" key="3">
    <source>
        <dbReference type="EMBL" id="CEM01609.1"/>
    </source>
</evidence>
<name>A0A0G4ETH2_VITBC</name>
<accession>A0A0G4ETH2</accession>
<protein>
    <recommendedName>
        <fullName evidence="2">Beta-lactamase-related domain-containing protein</fullName>
    </recommendedName>
</protein>
<dbReference type="AlphaFoldDB" id="A0A0G4ETH2"/>
<dbReference type="OrthoDB" id="10250282at2759"/>
<dbReference type="SUPFAM" id="SSF56601">
    <property type="entry name" value="beta-lactamase/transpeptidase-like"/>
    <property type="match status" value="1"/>
</dbReference>
<gene>
    <name evidence="3" type="ORF">Vbra_20813</name>
</gene>
<sequence>MAALLSRLTTVLLALLFLTHGAVAQQQAPQEPCKEGHSSCFLMRGLQQVYDPYLTDWGSIQFDPNTPVFERFERLLGRCTDRNLGLGAGLMRIVNGDGTLVWEGAYDGGPPGRNAKPPPVTRKHPYEIASISKMLTAATVFTYVDEGRINLSDKIMDLVPNETKVPPTLHQYKGKYYTDQITVQMLLNHKSGLPEYWSSPDFNKTFLADVNRWWEPEEVIAFAAKMEAHYVPYTGEDEPYIEKYDQMAVYYSDTNYILLGFLLEELEGKPLAEVYKLRLYEPLNMTSTWLRYREEARSSLPILNRYWSKPAIHGNEQIDMSLHRRQTAEWAGGGLVSTNEDLIKVLRGIFESRRPGPGGLYKNNETVQRFFGPDAFHMHVDYDTKEGQWDNVYSSGIFKVKFDNEEWGEILGHEGSGNSFVYWLPPLETSDGRRLGDYYFVGTLNQLEQLPDIPNLFWWFDVVWETVEQLVDLEVQEKLAVEIPQLPKYLQERQAEAQRPAIET</sequence>
<dbReference type="STRING" id="1169540.A0A0G4ETH2"/>
<keyword evidence="4" id="KW-1185">Reference proteome</keyword>
<dbReference type="EMBL" id="CDMY01000306">
    <property type="protein sequence ID" value="CEM01609.1"/>
    <property type="molecule type" value="Genomic_DNA"/>
</dbReference>
<dbReference type="InterPro" id="IPR001466">
    <property type="entry name" value="Beta-lactam-related"/>
</dbReference>
<dbReference type="Gene3D" id="3.40.710.10">
    <property type="entry name" value="DD-peptidase/beta-lactamase superfamily"/>
    <property type="match status" value="1"/>
</dbReference>
<dbReference type="Pfam" id="PF00144">
    <property type="entry name" value="Beta-lactamase"/>
    <property type="match status" value="1"/>
</dbReference>
<keyword evidence="1" id="KW-0732">Signal</keyword>
<feature type="signal peptide" evidence="1">
    <location>
        <begin position="1"/>
        <end position="24"/>
    </location>
</feature>
<dbReference type="VEuPathDB" id="CryptoDB:Vbra_20813"/>
<proteinExistence type="predicted"/>
<feature type="domain" description="Beta-lactamase-related" evidence="2">
    <location>
        <begin position="89"/>
        <end position="425"/>
    </location>
</feature>
<evidence type="ECO:0000256" key="1">
    <source>
        <dbReference type="SAM" id="SignalP"/>
    </source>
</evidence>
<dbReference type="PANTHER" id="PTHR46825">
    <property type="entry name" value="D-ALANYL-D-ALANINE-CARBOXYPEPTIDASE/ENDOPEPTIDASE AMPH"/>
    <property type="match status" value="1"/>
</dbReference>
<dbReference type="InterPro" id="IPR050491">
    <property type="entry name" value="AmpC-like"/>
</dbReference>
<reference evidence="3 4" key="1">
    <citation type="submission" date="2014-11" db="EMBL/GenBank/DDBJ databases">
        <authorList>
            <person name="Zhu J."/>
            <person name="Qi W."/>
            <person name="Song R."/>
        </authorList>
    </citation>
    <scope>NUCLEOTIDE SEQUENCE [LARGE SCALE GENOMIC DNA]</scope>
</reference>
<dbReference type="Proteomes" id="UP000041254">
    <property type="component" value="Unassembled WGS sequence"/>
</dbReference>
<organism evidence="3 4">
    <name type="scientific">Vitrella brassicaformis (strain CCMP3155)</name>
    <dbReference type="NCBI Taxonomy" id="1169540"/>
    <lineage>
        <taxon>Eukaryota</taxon>
        <taxon>Sar</taxon>
        <taxon>Alveolata</taxon>
        <taxon>Colpodellida</taxon>
        <taxon>Vitrellaceae</taxon>
        <taxon>Vitrella</taxon>
    </lineage>
</organism>
<dbReference type="PhylomeDB" id="A0A0G4ETH2"/>
<feature type="chain" id="PRO_5005187591" description="Beta-lactamase-related domain-containing protein" evidence="1">
    <location>
        <begin position="25"/>
        <end position="504"/>
    </location>
</feature>
<dbReference type="PANTHER" id="PTHR46825:SF7">
    <property type="entry name" value="D-ALANYL-D-ALANINE CARBOXYPEPTIDASE"/>
    <property type="match status" value="1"/>
</dbReference>
<dbReference type="InParanoid" id="A0A0G4ETH2"/>
<evidence type="ECO:0000259" key="2">
    <source>
        <dbReference type="Pfam" id="PF00144"/>
    </source>
</evidence>
<evidence type="ECO:0000313" key="4">
    <source>
        <dbReference type="Proteomes" id="UP000041254"/>
    </source>
</evidence>
<dbReference type="InterPro" id="IPR012338">
    <property type="entry name" value="Beta-lactam/transpept-like"/>
</dbReference>